<name>A0A160T1L8_9CHLR</name>
<organism evidence="2 3">
    <name type="scientific">Candidatus Promineifilum breve</name>
    <dbReference type="NCBI Taxonomy" id="1806508"/>
    <lineage>
        <taxon>Bacteria</taxon>
        <taxon>Bacillati</taxon>
        <taxon>Chloroflexota</taxon>
        <taxon>Ardenticatenia</taxon>
        <taxon>Candidatus Promineifilales</taxon>
        <taxon>Candidatus Promineifilaceae</taxon>
        <taxon>Candidatus Promineifilum</taxon>
    </lineage>
</organism>
<proteinExistence type="predicted"/>
<dbReference type="InterPro" id="IPR036259">
    <property type="entry name" value="MFS_trans_sf"/>
</dbReference>
<evidence type="ECO:0000313" key="2">
    <source>
        <dbReference type="EMBL" id="CUS03474.2"/>
    </source>
</evidence>
<dbReference type="AlphaFoldDB" id="A0A160T1L8"/>
<dbReference type="SUPFAM" id="SSF103473">
    <property type="entry name" value="MFS general substrate transporter"/>
    <property type="match status" value="1"/>
</dbReference>
<gene>
    <name evidence="2" type="ORF">CFX0092_A1596</name>
</gene>
<keyword evidence="1" id="KW-0812">Transmembrane</keyword>
<feature type="transmembrane region" description="Helical" evidence="1">
    <location>
        <begin position="111"/>
        <end position="130"/>
    </location>
</feature>
<feature type="transmembrane region" description="Helical" evidence="1">
    <location>
        <begin position="142"/>
        <end position="161"/>
    </location>
</feature>
<dbReference type="RefSeq" id="WP_095042966.1">
    <property type="nucleotide sequence ID" value="NZ_LN890655.1"/>
</dbReference>
<feature type="transmembrane region" description="Helical" evidence="1">
    <location>
        <begin position="12"/>
        <end position="33"/>
    </location>
</feature>
<dbReference type="KEGG" id="pbf:CFX0092_A1596"/>
<reference evidence="2" key="1">
    <citation type="submission" date="2016-01" db="EMBL/GenBank/DDBJ databases">
        <authorList>
            <person name="Mcilroy J.S."/>
            <person name="Karst M S."/>
            <person name="Albertsen M."/>
        </authorList>
    </citation>
    <scope>NUCLEOTIDE SEQUENCE</scope>
    <source>
        <strain evidence="2">Cfx-K</strain>
    </source>
</reference>
<evidence type="ECO:0000313" key="3">
    <source>
        <dbReference type="Proteomes" id="UP000215027"/>
    </source>
</evidence>
<feature type="transmembrane region" description="Helical" evidence="1">
    <location>
        <begin position="167"/>
        <end position="190"/>
    </location>
</feature>
<dbReference type="EMBL" id="LN890655">
    <property type="protein sequence ID" value="CUS03474.2"/>
    <property type="molecule type" value="Genomic_DNA"/>
</dbReference>
<sequence length="202" mass="22682">MTYQQSEIHSRPTVTILALVLFVVIGVLTAAVGEWQFSVLIRGDWANLYGSMVFNAVYLTGAFVVTRVIFRLIPRRKLAFLLCAGLAAVCGLLVEWFLIGNSPWGNPQASQIGMAAYWACMVIVPLIVVETDPRLRPLKRHIALYAFIYTALAVVGQWLLPTAEWQFGYHIWLVIVGYLGLLGLCVMGYLRFPLITRTEVYQ</sequence>
<accession>A0A160T1L8</accession>
<keyword evidence="1" id="KW-1133">Transmembrane helix</keyword>
<dbReference type="Proteomes" id="UP000215027">
    <property type="component" value="Chromosome I"/>
</dbReference>
<keyword evidence="3" id="KW-1185">Reference proteome</keyword>
<evidence type="ECO:0000256" key="1">
    <source>
        <dbReference type="SAM" id="Phobius"/>
    </source>
</evidence>
<feature type="transmembrane region" description="Helical" evidence="1">
    <location>
        <begin position="45"/>
        <end position="66"/>
    </location>
</feature>
<protein>
    <submittedName>
        <fullName evidence="2">Uncharacterized protein</fullName>
    </submittedName>
</protein>
<keyword evidence="1" id="KW-0472">Membrane</keyword>
<feature type="transmembrane region" description="Helical" evidence="1">
    <location>
        <begin position="78"/>
        <end position="99"/>
    </location>
</feature>